<dbReference type="HOGENOM" id="CLU_2538378_0_0_9"/>
<evidence type="ECO:0000313" key="1">
    <source>
        <dbReference type="EMBL" id="ERL64707.1"/>
    </source>
</evidence>
<accession>U4TTC5</accession>
<proteinExistence type="predicted"/>
<dbReference type="Gene3D" id="2.30.30.110">
    <property type="match status" value="1"/>
</dbReference>
<organism evidence="1 2">
    <name type="scientific">Schleiferilactobacillus shenzhenensis LY-73</name>
    <dbReference type="NCBI Taxonomy" id="1231336"/>
    <lineage>
        <taxon>Bacteria</taxon>
        <taxon>Bacillati</taxon>
        <taxon>Bacillota</taxon>
        <taxon>Bacilli</taxon>
        <taxon>Lactobacillales</taxon>
        <taxon>Lactobacillaceae</taxon>
        <taxon>Schleiferilactobacillus</taxon>
    </lineage>
</organism>
<dbReference type="STRING" id="1231336.L248_0626"/>
<sequence length="83" mass="9346">MLVISDGVYNRRTGFIVGFPITSNKPKNDFPTIKLGPHKIHGYVVFTPLGYDYEARNGSIIERASRVELQQALIAARDLFGFF</sequence>
<dbReference type="EMBL" id="KI271593">
    <property type="protein sequence ID" value="ERL64707.1"/>
    <property type="molecule type" value="Genomic_DNA"/>
</dbReference>
<dbReference type="SUPFAM" id="SSF50118">
    <property type="entry name" value="Cell growth inhibitor/plasmid maintenance toxic component"/>
    <property type="match status" value="1"/>
</dbReference>
<name>U4TTC5_9LACO</name>
<keyword evidence="2" id="KW-1185">Reference proteome</keyword>
<dbReference type="Proteomes" id="UP000030647">
    <property type="component" value="Unassembled WGS sequence"/>
</dbReference>
<evidence type="ECO:0000313" key="2">
    <source>
        <dbReference type="Proteomes" id="UP000030647"/>
    </source>
</evidence>
<dbReference type="AlphaFoldDB" id="U4TTC5"/>
<gene>
    <name evidence="1" type="ORF">L248_0626</name>
</gene>
<evidence type="ECO:0008006" key="3">
    <source>
        <dbReference type="Google" id="ProtNLM"/>
    </source>
</evidence>
<reference evidence="2" key="1">
    <citation type="journal article" date="2013" name="Genome Announc.">
        <title>Whole-Genome Sequencing of Lactobacillus shenzhenensis Strain LY-73T.</title>
        <authorList>
            <person name="Lin Z."/>
            <person name="Liu Z."/>
            <person name="Yang R."/>
            <person name="Zou Y."/>
            <person name="Wan D."/>
            <person name="Chen J."/>
            <person name="Guo M."/>
            <person name="Zhao J."/>
            <person name="Fang C."/>
            <person name="Yang R."/>
            <person name="Liu F."/>
        </authorList>
    </citation>
    <scope>NUCLEOTIDE SEQUENCE [LARGE SCALE GENOMIC DNA]</scope>
    <source>
        <strain evidence="2">LY-73</strain>
    </source>
</reference>
<protein>
    <recommendedName>
        <fullName evidence="3">MazF</fullName>
    </recommendedName>
</protein>
<dbReference type="InterPro" id="IPR011067">
    <property type="entry name" value="Plasmid_toxin/cell-grow_inhib"/>
</dbReference>